<accession>D1CA47</accession>
<dbReference type="EMBL" id="CP001824">
    <property type="protein sequence ID" value="ACZ40690.1"/>
    <property type="molecule type" value="Genomic_DNA"/>
</dbReference>
<sequence>MDTDSDFAVLPDYLAPKMPLVFIGINPSTYSAAQGHYFARRTNRFWPALSQSRLSEPIRAALGRDRLEPTDDARLLAFGIGFTDLVKRPSARAAELSRADYRIWAPKLRQRLEHYQPRVACFHGFTGYRAFVRDALGLTEVPRNLGPQPHSLGPTRLYVVPNPSPANAHFTLADQIAWYDRLADFLAEIGAEIG</sequence>
<dbReference type="Pfam" id="PF03167">
    <property type="entry name" value="UDG"/>
    <property type="match status" value="1"/>
</dbReference>
<dbReference type="GO" id="GO:0008263">
    <property type="term" value="F:pyrimidine-specific mismatch base pair DNA N-glycosylase activity"/>
    <property type="evidence" value="ECO:0007669"/>
    <property type="project" value="TreeGrafter"/>
</dbReference>
<name>D1CA47_SPHTD</name>
<dbReference type="Gene3D" id="3.40.470.10">
    <property type="entry name" value="Uracil-DNA glycosylase-like domain"/>
    <property type="match status" value="1"/>
</dbReference>
<organism evidence="5 6">
    <name type="scientific">Sphaerobacter thermophilus (strain ATCC 49802 / DSM 20745 / KCCM 41009 / NCIMB 13125 / S 6022)</name>
    <dbReference type="NCBI Taxonomy" id="479434"/>
    <lineage>
        <taxon>Bacteria</taxon>
        <taxon>Pseudomonadati</taxon>
        <taxon>Thermomicrobiota</taxon>
        <taxon>Thermomicrobia</taxon>
        <taxon>Sphaerobacterales</taxon>
        <taxon>Sphaerobacterineae</taxon>
        <taxon>Sphaerobacteraceae</taxon>
        <taxon>Sphaerobacter</taxon>
    </lineage>
</organism>
<evidence type="ECO:0000256" key="1">
    <source>
        <dbReference type="ARBA" id="ARBA00022763"/>
    </source>
</evidence>
<dbReference type="PANTHER" id="PTHR12159">
    <property type="entry name" value="G/T AND G/U MISMATCH-SPECIFIC DNA GLYCOSYLASE"/>
    <property type="match status" value="1"/>
</dbReference>
<evidence type="ECO:0000256" key="3">
    <source>
        <dbReference type="ARBA" id="ARBA00023204"/>
    </source>
</evidence>
<dbReference type="GO" id="GO:0006285">
    <property type="term" value="P:base-excision repair, AP site formation"/>
    <property type="evidence" value="ECO:0007669"/>
    <property type="project" value="InterPro"/>
</dbReference>
<dbReference type="RefSeq" id="WP_012873725.1">
    <property type="nucleotide sequence ID" value="NC_013524.1"/>
</dbReference>
<dbReference type="InterPro" id="IPR036895">
    <property type="entry name" value="Uracil-DNA_glycosylase-like_sf"/>
</dbReference>
<dbReference type="CDD" id="cd10028">
    <property type="entry name" value="UDG-F2_TDG_MUG"/>
    <property type="match status" value="1"/>
</dbReference>
<dbReference type="eggNOG" id="COG3663">
    <property type="taxonomic scope" value="Bacteria"/>
</dbReference>
<dbReference type="InParanoid" id="D1CA47"/>
<reference evidence="6" key="1">
    <citation type="submission" date="2009-11" db="EMBL/GenBank/DDBJ databases">
        <title>The complete chromosome 2 of Sphaerobacter thermophilus DSM 20745.</title>
        <authorList>
            <person name="Lucas S."/>
            <person name="Copeland A."/>
            <person name="Lapidus A."/>
            <person name="Glavina del Rio T."/>
            <person name="Dalin E."/>
            <person name="Tice H."/>
            <person name="Bruce D."/>
            <person name="Goodwin L."/>
            <person name="Pitluck S."/>
            <person name="Kyrpides N."/>
            <person name="Mavromatis K."/>
            <person name="Ivanova N."/>
            <person name="Mikhailova N."/>
            <person name="LaButti K.M."/>
            <person name="Clum A."/>
            <person name="Sun H.I."/>
            <person name="Brettin T."/>
            <person name="Detter J.C."/>
            <person name="Han C."/>
            <person name="Larimer F."/>
            <person name="Land M."/>
            <person name="Hauser L."/>
            <person name="Markowitz V."/>
            <person name="Cheng J.F."/>
            <person name="Hugenholtz P."/>
            <person name="Woyke T."/>
            <person name="Wu D."/>
            <person name="Steenblock K."/>
            <person name="Schneider S."/>
            <person name="Pukall R."/>
            <person name="Goeker M."/>
            <person name="Klenk H.P."/>
            <person name="Eisen J.A."/>
        </authorList>
    </citation>
    <scope>NUCLEOTIDE SEQUENCE [LARGE SCALE GENOMIC DNA]</scope>
    <source>
        <strain evidence="6">ATCC 49802 / DSM 20745 / S 6022</strain>
    </source>
</reference>
<evidence type="ECO:0000313" key="5">
    <source>
        <dbReference type="EMBL" id="ACZ40690.1"/>
    </source>
</evidence>
<keyword evidence="3" id="KW-0234">DNA repair</keyword>
<dbReference type="Proteomes" id="UP000002027">
    <property type="component" value="Chromosome 2"/>
</dbReference>
<dbReference type="InterPro" id="IPR005122">
    <property type="entry name" value="Uracil-DNA_glycosylase-like"/>
</dbReference>
<proteinExistence type="predicted"/>
<dbReference type="OrthoDB" id="9799921at2"/>
<evidence type="ECO:0000256" key="2">
    <source>
        <dbReference type="ARBA" id="ARBA00022801"/>
    </source>
</evidence>
<keyword evidence="6" id="KW-1185">Reference proteome</keyword>
<dbReference type="GO" id="GO:0004844">
    <property type="term" value="F:uracil DNA N-glycosylase activity"/>
    <property type="evidence" value="ECO:0007669"/>
    <property type="project" value="TreeGrafter"/>
</dbReference>
<dbReference type="AlphaFoldDB" id="D1CA47"/>
<dbReference type="KEGG" id="sti:Sthe_3290"/>
<feature type="domain" description="Uracil-DNA glycosylase-like" evidence="4">
    <location>
        <begin position="11"/>
        <end position="172"/>
    </location>
</feature>
<protein>
    <submittedName>
        <fullName evidence="5">Uracil-DNA glycosylase superfamily</fullName>
    </submittedName>
</protein>
<dbReference type="HOGENOM" id="CLU_042829_3_0_0"/>
<reference evidence="5 6" key="2">
    <citation type="journal article" date="2010" name="Stand. Genomic Sci.">
        <title>Complete genome sequence of Desulfohalobium retbaense type strain (HR(100)).</title>
        <authorList>
            <person name="Spring S."/>
            <person name="Nolan M."/>
            <person name="Lapidus A."/>
            <person name="Glavina Del Rio T."/>
            <person name="Copeland A."/>
            <person name="Tice H."/>
            <person name="Cheng J.F."/>
            <person name="Lucas S."/>
            <person name="Land M."/>
            <person name="Chen F."/>
            <person name="Bruce D."/>
            <person name="Goodwin L."/>
            <person name="Pitluck S."/>
            <person name="Ivanova N."/>
            <person name="Mavromatis K."/>
            <person name="Mikhailova N."/>
            <person name="Pati A."/>
            <person name="Chen A."/>
            <person name="Palaniappan K."/>
            <person name="Hauser L."/>
            <person name="Chang Y.J."/>
            <person name="Jeffries C.D."/>
            <person name="Munk C."/>
            <person name="Kiss H."/>
            <person name="Chain P."/>
            <person name="Han C."/>
            <person name="Brettin T."/>
            <person name="Detter J.C."/>
            <person name="Schuler E."/>
            <person name="Goker M."/>
            <person name="Rohde M."/>
            <person name="Bristow J."/>
            <person name="Eisen J.A."/>
            <person name="Markowitz V."/>
            <person name="Hugenholtz P."/>
            <person name="Kyrpides N.C."/>
            <person name="Klenk H.P."/>
        </authorList>
    </citation>
    <scope>NUCLEOTIDE SEQUENCE [LARGE SCALE GENOMIC DNA]</scope>
    <source>
        <strain evidence="6">ATCC 49802 / DSM 20745 / S 6022</strain>
    </source>
</reference>
<evidence type="ECO:0000313" key="6">
    <source>
        <dbReference type="Proteomes" id="UP000002027"/>
    </source>
</evidence>
<keyword evidence="1" id="KW-0227">DNA damage</keyword>
<dbReference type="PANTHER" id="PTHR12159:SF9">
    <property type="entry name" value="G_T MISMATCH-SPECIFIC THYMINE DNA GLYCOSYLASE"/>
    <property type="match status" value="1"/>
</dbReference>
<keyword evidence="2" id="KW-0378">Hydrolase</keyword>
<dbReference type="InterPro" id="IPR015637">
    <property type="entry name" value="MUG/TDG"/>
</dbReference>
<dbReference type="SUPFAM" id="SSF52141">
    <property type="entry name" value="Uracil-DNA glycosylase-like"/>
    <property type="match status" value="1"/>
</dbReference>
<evidence type="ECO:0000259" key="4">
    <source>
        <dbReference type="Pfam" id="PF03167"/>
    </source>
</evidence>
<gene>
    <name evidence="5" type="ordered locus">Sthe_3290</name>
</gene>